<dbReference type="Proteomes" id="UP000218811">
    <property type="component" value="Unassembled WGS sequence"/>
</dbReference>
<name>A0A2H3JKN1_WOLCO</name>
<dbReference type="AlphaFoldDB" id="A0A2H3JKN1"/>
<organism evidence="2 3">
    <name type="scientific">Wolfiporia cocos (strain MD-104)</name>
    <name type="common">Brown rot fungus</name>
    <dbReference type="NCBI Taxonomy" id="742152"/>
    <lineage>
        <taxon>Eukaryota</taxon>
        <taxon>Fungi</taxon>
        <taxon>Dikarya</taxon>
        <taxon>Basidiomycota</taxon>
        <taxon>Agaricomycotina</taxon>
        <taxon>Agaricomycetes</taxon>
        <taxon>Polyporales</taxon>
        <taxon>Phaeolaceae</taxon>
        <taxon>Wolfiporia</taxon>
    </lineage>
</organism>
<proteinExistence type="predicted"/>
<protein>
    <submittedName>
        <fullName evidence="2">Uncharacterized protein</fullName>
    </submittedName>
</protein>
<gene>
    <name evidence="2" type="ORF">WOLCODRAFT_144193</name>
</gene>
<dbReference type="EMBL" id="KB468135">
    <property type="protein sequence ID" value="PCH42750.1"/>
    <property type="molecule type" value="Genomic_DNA"/>
</dbReference>
<evidence type="ECO:0000313" key="2">
    <source>
        <dbReference type="EMBL" id="PCH42750.1"/>
    </source>
</evidence>
<reference evidence="2 3" key="1">
    <citation type="journal article" date="2012" name="Science">
        <title>The Paleozoic origin of enzymatic lignin decomposition reconstructed from 31 fungal genomes.</title>
        <authorList>
            <person name="Floudas D."/>
            <person name="Binder M."/>
            <person name="Riley R."/>
            <person name="Barry K."/>
            <person name="Blanchette R.A."/>
            <person name="Henrissat B."/>
            <person name="Martinez A.T."/>
            <person name="Otillar R."/>
            <person name="Spatafora J.W."/>
            <person name="Yadav J.S."/>
            <person name="Aerts A."/>
            <person name="Benoit I."/>
            <person name="Boyd A."/>
            <person name="Carlson A."/>
            <person name="Copeland A."/>
            <person name="Coutinho P.M."/>
            <person name="de Vries R.P."/>
            <person name="Ferreira P."/>
            <person name="Findley K."/>
            <person name="Foster B."/>
            <person name="Gaskell J."/>
            <person name="Glotzer D."/>
            <person name="Gorecki P."/>
            <person name="Heitman J."/>
            <person name="Hesse C."/>
            <person name="Hori C."/>
            <person name="Igarashi K."/>
            <person name="Jurgens J.A."/>
            <person name="Kallen N."/>
            <person name="Kersten P."/>
            <person name="Kohler A."/>
            <person name="Kuees U."/>
            <person name="Kumar T.K.A."/>
            <person name="Kuo A."/>
            <person name="LaButti K."/>
            <person name="Larrondo L.F."/>
            <person name="Lindquist E."/>
            <person name="Ling A."/>
            <person name="Lombard V."/>
            <person name="Lucas S."/>
            <person name="Lundell T."/>
            <person name="Martin R."/>
            <person name="McLaughlin D.J."/>
            <person name="Morgenstern I."/>
            <person name="Morin E."/>
            <person name="Murat C."/>
            <person name="Nagy L.G."/>
            <person name="Nolan M."/>
            <person name="Ohm R.A."/>
            <person name="Patyshakuliyeva A."/>
            <person name="Rokas A."/>
            <person name="Ruiz-Duenas F.J."/>
            <person name="Sabat G."/>
            <person name="Salamov A."/>
            <person name="Samejima M."/>
            <person name="Schmutz J."/>
            <person name="Slot J.C."/>
            <person name="St John F."/>
            <person name="Stenlid J."/>
            <person name="Sun H."/>
            <person name="Sun S."/>
            <person name="Syed K."/>
            <person name="Tsang A."/>
            <person name="Wiebenga A."/>
            <person name="Young D."/>
            <person name="Pisabarro A."/>
            <person name="Eastwood D.C."/>
            <person name="Martin F."/>
            <person name="Cullen D."/>
            <person name="Grigoriev I.V."/>
            <person name="Hibbett D.S."/>
        </authorList>
    </citation>
    <scope>NUCLEOTIDE SEQUENCE [LARGE SCALE GENOMIC DNA]</scope>
    <source>
        <strain evidence="2 3">MD-104</strain>
    </source>
</reference>
<accession>A0A2H3JKN1</accession>
<evidence type="ECO:0000256" key="1">
    <source>
        <dbReference type="SAM" id="MobiDB-lite"/>
    </source>
</evidence>
<evidence type="ECO:0000313" key="3">
    <source>
        <dbReference type="Proteomes" id="UP000218811"/>
    </source>
</evidence>
<keyword evidence="3" id="KW-1185">Reference proteome</keyword>
<sequence length="147" mass="15979">MSELFGGSCATFPSITTPVRWQHRSADKNAPSPSRGSILGGKRVDAGHFWCIFGIEGPSRTSRSYLSTRISSGGGRTVVDESFIFHARWYRRFASGVLSLSGSADEVARMQRLYGGLRHKLTASPQEGAPASKYDGDQEATRLGPVR</sequence>
<feature type="region of interest" description="Disordered" evidence="1">
    <location>
        <begin position="121"/>
        <end position="147"/>
    </location>
</feature>